<dbReference type="PANTHER" id="PTHR46732">
    <property type="entry name" value="ATP-DEPENDENT PROTEASE LA (LON) DOMAIN PROTEIN"/>
    <property type="match status" value="1"/>
</dbReference>
<dbReference type="InterPro" id="IPR003111">
    <property type="entry name" value="Lon_prtase_N"/>
</dbReference>
<dbReference type="SMART" id="SM00464">
    <property type="entry name" value="LON"/>
    <property type="match status" value="1"/>
</dbReference>
<accession>A0ABM8G8W0</accession>
<name>A0ABM8G8W0_9MICO</name>
<keyword evidence="3" id="KW-1185">Reference proteome</keyword>
<dbReference type="PANTHER" id="PTHR46732:SF8">
    <property type="entry name" value="ATP-DEPENDENT PROTEASE LA (LON) DOMAIN PROTEIN"/>
    <property type="match status" value="1"/>
</dbReference>
<proteinExistence type="predicted"/>
<feature type="domain" description="Lon N-terminal" evidence="1">
    <location>
        <begin position="1"/>
        <end position="190"/>
    </location>
</feature>
<dbReference type="EMBL" id="AP027731">
    <property type="protein sequence ID" value="BDZ44625.1"/>
    <property type="molecule type" value="Genomic_DNA"/>
</dbReference>
<dbReference type="Proteomes" id="UP001321498">
    <property type="component" value="Chromosome"/>
</dbReference>
<evidence type="ECO:0000259" key="1">
    <source>
        <dbReference type="PROSITE" id="PS51787"/>
    </source>
</evidence>
<evidence type="ECO:0000313" key="3">
    <source>
        <dbReference type="Proteomes" id="UP001321498"/>
    </source>
</evidence>
<dbReference type="InterPro" id="IPR046336">
    <property type="entry name" value="Lon_prtase_N_sf"/>
</dbReference>
<sequence>MFPLGTVLFPSMPAVLRVFEERYLVMLARVLSDEPSEFGIVLIARGAEVGGGEQRFDVGTIARITQLLEGDGFVGLVAEGTQRFEVERWLDDDPHPLAEVRLLPELSWDEAQRPLLEETEKVVRRVLAQASEFGEQRWSADVELVDDPVAAAWQLAGIAPIGELDQVALLRSTSVGELLNEVQRLSAEVVDTLTAALLIDGVDEEDEGFGPADGA</sequence>
<dbReference type="Pfam" id="PF02190">
    <property type="entry name" value="LON_substr_bdg"/>
    <property type="match status" value="1"/>
</dbReference>
<gene>
    <name evidence="2" type="ORF">GCM10025866_05340</name>
</gene>
<evidence type="ECO:0000313" key="2">
    <source>
        <dbReference type="EMBL" id="BDZ44625.1"/>
    </source>
</evidence>
<dbReference type="SUPFAM" id="SSF88697">
    <property type="entry name" value="PUA domain-like"/>
    <property type="match status" value="1"/>
</dbReference>
<dbReference type="InterPro" id="IPR015947">
    <property type="entry name" value="PUA-like_sf"/>
</dbReference>
<protein>
    <recommendedName>
        <fullName evidence="1">Lon N-terminal domain-containing protein</fullName>
    </recommendedName>
</protein>
<dbReference type="Gene3D" id="2.30.130.40">
    <property type="entry name" value="LON domain-like"/>
    <property type="match status" value="1"/>
</dbReference>
<organism evidence="2 3">
    <name type="scientific">Naasia aerilata</name>
    <dbReference type="NCBI Taxonomy" id="1162966"/>
    <lineage>
        <taxon>Bacteria</taxon>
        <taxon>Bacillati</taxon>
        <taxon>Actinomycetota</taxon>
        <taxon>Actinomycetes</taxon>
        <taxon>Micrococcales</taxon>
        <taxon>Microbacteriaceae</taxon>
        <taxon>Naasia</taxon>
    </lineage>
</organism>
<reference evidence="3" key="1">
    <citation type="journal article" date="2019" name="Int. J. Syst. Evol. Microbiol.">
        <title>The Global Catalogue of Microorganisms (GCM) 10K type strain sequencing project: providing services to taxonomists for standard genome sequencing and annotation.</title>
        <authorList>
            <consortium name="The Broad Institute Genomics Platform"/>
            <consortium name="The Broad Institute Genome Sequencing Center for Infectious Disease"/>
            <person name="Wu L."/>
            <person name="Ma J."/>
        </authorList>
    </citation>
    <scope>NUCLEOTIDE SEQUENCE [LARGE SCALE GENOMIC DNA]</scope>
    <source>
        <strain evidence="3">NBRC 108725</strain>
    </source>
</reference>
<dbReference type="PROSITE" id="PS51787">
    <property type="entry name" value="LON_N"/>
    <property type="match status" value="1"/>
</dbReference>